<sequence>QEEQSHERTPEPQQANLLGKENNKVLIFSENQGKLMQRTESEERKK</sequence>
<keyword evidence="2" id="KW-1185">Reference proteome</keyword>
<accession>A0ACA9RGQ1</accession>
<reference evidence="1" key="1">
    <citation type="submission" date="2021-06" db="EMBL/GenBank/DDBJ databases">
        <authorList>
            <person name="Kallberg Y."/>
            <person name="Tangrot J."/>
            <person name="Rosling A."/>
        </authorList>
    </citation>
    <scope>NUCLEOTIDE SEQUENCE</scope>
    <source>
        <strain evidence="1">28 12/20/2015</strain>
    </source>
</reference>
<protein>
    <submittedName>
        <fullName evidence="1">10725_t:CDS:1</fullName>
    </submittedName>
</protein>
<gene>
    <name evidence="1" type="ORF">SPELUC_LOCUS17245</name>
</gene>
<dbReference type="Proteomes" id="UP000789366">
    <property type="component" value="Unassembled WGS sequence"/>
</dbReference>
<organism evidence="1 2">
    <name type="scientific">Cetraspora pellucida</name>
    <dbReference type="NCBI Taxonomy" id="1433469"/>
    <lineage>
        <taxon>Eukaryota</taxon>
        <taxon>Fungi</taxon>
        <taxon>Fungi incertae sedis</taxon>
        <taxon>Mucoromycota</taxon>
        <taxon>Glomeromycotina</taxon>
        <taxon>Glomeromycetes</taxon>
        <taxon>Diversisporales</taxon>
        <taxon>Gigasporaceae</taxon>
        <taxon>Cetraspora</taxon>
    </lineage>
</organism>
<feature type="non-terminal residue" evidence="1">
    <location>
        <position position="46"/>
    </location>
</feature>
<dbReference type="EMBL" id="CAJVPW010069302">
    <property type="protein sequence ID" value="CAG8791230.1"/>
    <property type="molecule type" value="Genomic_DNA"/>
</dbReference>
<proteinExistence type="predicted"/>
<evidence type="ECO:0000313" key="1">
    <source>
        <dbReference type="EMBL" id="CAG8791230.1"/>
    </source>
</evidence>
<comment type="caution">
    <text evidence="1">The sequence shown here is derived from an EMBL/GenBank/DDBJ whole genome shotgun (WGS) entry which is preliminary data.</text>
</comment>
<feature type="non-terminal residue" evidence="1">
    <location>
        <position position="1"/>
    </location>
</feature>
<name>A0ACA9RGQ1_9GLOM</name>
<evidence type="ECO:0000313" key="2">
    <source>
        <dbReference type="Proteomes" id="UP000789366"/>
    </source>
</evidence>